<dbReference type="PROSITE" id="PS00211">
    <property type="entry name" value="ABC_TRANSPORTER_1"/>
    <property type="match status" value="1"/>
</dbReference>
<keyword evidence="2" id="KW-0547">Nucleotide-binding</keyword>
<keyword evidence="1" id="KW-0813">Transport</keyword>
<accession>A0A839A8I8</accession>
<dbReference type="CDD" id="cd03230">
    <property type="entry name" value="ABC_DR_subfamily_A"/>
    <property type="match status" value="1"/>
</dbReference>
<feature type="domain" description="ABC transporter" evidence="4">
    <location>
        <begin position="2"/>
        <end position="207"/>
    </location>
</feature>
<evidence type="ECO:0000256" key="3">
    <source>
        <dbReference type="ARBA" id="ARBA00022840"/>
    </source>
</evidence>
<dbReference type="InterPro" id="IPR051782">
    <property type="entry name" value="ABC_Transporter_VariousFunc"/>
</dbReference>
<protein>
    <submittedName>
        <fullName evidence="5">ABC transporter ATP-binding protein</fullName>
    </submittedName>
</protein>
<dbReference type="PROSITE" id="PS50893">
    <property type="entry name" value="ABC_TRANSPORTER_2"/>
    <property type="match status" value="1"/>
</dbReference>
<dbReference type="EMBL" id="JACAOA010000038">
    <property type="protein sequence ID" value="MBA5730120.1"/>
    <property type="molecule type" value="Genomic_DNA"/>
</dbReference>
<dbReference type="GO" id="GO:0005524">
    <property type="term" value="F:ATP binding"/>
    <property type="evidence" value="ECO:0007669"/>
    <property type="project" value="UniProtKB-KW"/>
</dbReference>
<dbReference type="InterPro" id="IPR027417">
    <property type="entry name" value="P-loop_NTPase"/>
</dbReference>
<keyword evidence="3 5" id="KW-0067">ATP-binding</keyword>
<keyword evidence="6" id="KW-1185">Reference proteome</keyword>
<dbReference type="PANTHER" id="PTHR42939:SF1">
    <property type="entry name" value="ABC TRANSPORTER ATP-BINDING PROTEIN ALBC-RELATED"/>
    <property type="match status" value="1"/>
</dbReference>
<reference evidence="5 6" key="1">
    <citation type="submission" date="2020-06" db="EMBL/GenBank/DDBJ databases">
        <title>Reclassification of Facklamia ignava, Facklamia soureckii and Facklami tabacinasalis as Falseniella iganva gen. nov., comb. nov., Hutsoniella ignava gen. nov., comb. nov., and Ruoffia tabacinasalis gen. nov., comb. nov and description of Ruoffia haltotolerans sp. nov., isolated from hypersaline Inland Sea of Qatar.</title>
        <authorList>
            <person name="Fotedar R."/>
            <person name="Sankaranarayanan K."/>
            <person name="Lawson P."/>
            <person name="Caldwell M."/>
            <person name="Zeyara A."/>
            <person name="Al Malki A."/>
            <person name="Ali M."/>
        </authorList>
    </citation>
    <scope>NUCLEOTIDE SEQUENCE [LARGE SCALE GENOMIC DNA]</scope>
    <source>
        <strain evidence="5 6">INB8</strain>
    </source>
</reference>
<dbReference type="Gene3D" id="3.40.50.300">
    <property type="entry name" value="P-loop containing nucleotide triphosphate hydrolases"/>
    <property type="match status" value="1"/>
</dbReference>
<dbReference type="Pfam" id="PF00005">
    <property type="entry name" value="ABC_tran"/>
    <property type="match status" value="1"/>
</dbReference>
<evidence type="ECO:0000256" key="1">
    <source>
        <dbReference type="ARBA" id="ARBA00022448"/>
    </source>
</evidence>
<dbReference type="Proteomes" id="UP000571018">
    <property type="component" value="Unassembled WGS sequence"/>
</dbReference>
<evidence type="ECO:0000259" key="4">
    <source>
        <dbReference type="PROSITE" id="PS50893"/>
    </source>
</evidence>
<dbReference type="AlphaFoldDB" id="A0A839A8I8"/>
<evidence type="ECO:0000313" key="5">
    <source>
        <dbReference type="EMBL" id="MBA5730120.1"/>
    </source>
</evidence>
<dbReference type="GO" id="GO:0016887">
    <property type="term" value="F:ATP hydrolysis activity"/>
    <property type="evidence" value="ECO:0007669"/>
    <property type="project" value="InterPro"/>
</dbReference>
<gene>
    <name evidence="5" type="ORF">HW423_10025</name>
</gene>
<evidence type="ECO:0000313" key="6">
    <source>
        <dbReference type="Proteomes" id="UP000571018"/>
    </source>
</evidence>
<dbReference type="SUPFAM" id="SSF52540">
    <property type="entry name" value="P-loop containing nucleoside triphosphate hydrolases"/>
    <property type="match status" value="1"/>
</dbReference>
<dbReference type="InterPro" id="IPR003593">
    <property type="entry name" value="AAA+_ATPase"/>
</dbReference>
<dbReference type="SMART" id="SM00382">
    <property type="entry name" value="AAA"/>
    <property type="match status" value="1"/>
</dbReference>
<dbReference type="InterPro" id="IPR017871">
    <property type="entry name" value="ABC_transporter-like_CS"/>
</dbReference>
<evidence type="ECO:0000256" key="2">
    <source>
        <dbReference type="ARBA" id="ARBA00022741"/>
    </source>
</evidence>
<comment type="caution">
    <text evidence="5">The sequence shown here is derived from an EMBL/GenBank/DDBJ whole genome shotgun (WGS) entry which is preliminary data.</text>
</comment>
<proteinExistence type="predicted"/>
<name>A0A839A8I8_9LACT</name>
<dbReference type="PANTHER" id="PTHR42939">
    <property type="entry name" value="ABC TRANSPORTER ATP-BINDING PROTEIN ALBC-RELATED"/>
    <property type="match status" value="1"/>
</dbReference>
<sequence>MIQLSDVSIQFEEPILTNVSVTFQEGKIYGLVGANGSGKSSVLRAIARLIKYEGKIEVGGSNVTQAQSGFQKVMYFEHSEWFDYNLTAMDYLKLYSKLWKSEVELKEVVSYWGMEDYVNRKIGKYSLGMRQKLLLSLYALSTSRYLIMDEPTNGLDKDAVILFKQWLEKEKVSGKLIVFTSHYHDTIFELCDAVYEIENHQLNLVDQ</sequence>
<dbReference type="InterPro" id="IPR003439">
    <property type="entry name" value="ABC_transporter-like_ATP-bd"/>
</dbReference>
<organism evidence="5 6">
    <name type="scientific">Ruoffia halotolerans</name>
    <dbReference type="NCBI Taxonomy" id="2748684"/>
    <lineage>
        <taxon>Bacteria</taxon>
        <taxon>Bacillati</taxon>
        <taxon>Bacillota</taxon>
        <taxon>Bacilli</taxon>
        <taxon>Lactobacillales</taxon>
        <taxon>Aerococcaceae</taxon>
        <taxon>Ruoffia</taxon>
    </lineage>
</organism>
<dbReference type="RefSeq" id="WP_218931775.1">
    <property type="nucleotide sequence ID" value="NZ_JACAOA010000038.1"/>
</dbReference>